<evidence type="ECO:0000256" key="4">
    <source>
        <dbReference type="ARBA" id="ARBA00022692"/>
    </source>
</evidence>
<dbReference type="InterPro" id="IPR032675">
    <property type="entry name" value="LRR_dom_sf"/>
</dbReference>
<protein>
    <recommendedName>
        <fullName evidence="12">TIR domain-containing protein</fullName>
    </recommendedName>
</protein>
<evidence type="ECO:0000256" key="7">
    <source>
        <dbReference type="ARBA" id="ARBA00022989"/>
    </source>
</evidence>
<dbReference type="PANTHER" id="PTHR24365:SF17">
    <property type="entry name" value="TOLL-LIKE RECEPTOR 2"/>
    <property type="match status" value="1"/>
</dbReference>
<feature type="domain" description="TIR" evidence="12">
    <location>
        <begin position="615"/>
        <end position="770"/>
    </location>
</feature>
<dbReference type="AlphaFoldDB" id="A0ABD3UC00"/>
<feature type="transmembrane region" description="Helical" evidence="11">
    <location>
        <begin position="566"/>
        <end position="588"/>
    </location>
</feature>
<organism evidence="13 14">
    <name type="scientific">Sinanodonta woodiana</name>
    <name type="common">Chinese pond mussel</name>
    <name type="synonym">Anodonta woodiana</name>
    <dbReference type="NCBI Taxonomy" id="1069815"/>
    <lineage>
        <taxon>Eukaryota</taxon>
        <taxon>Metazoa</taxon>
        <taxon>Spiralia</taxon>
        <taxon>Lophotrochozoa</taxon>
        <taxon>Mollusca</taxon>
        <taxon>Bivalvia</taxon>
        <taxon>Autobranchia</taxon>
        <taxon>Heteroconchia</taxon>
        <taxon>Palaeoheterodonta</taxon>
        <taxon>Unionida</taxon>
        <taxon>Unionoidea</taxon>
        <taxon>Unionidae</taxon>
        <taxon>Unioninae</taxon>
        <taxon>Sinanodonta</taxon>
    </lineage>
</organism>
<evidence type="ECO:0000313" key="14">
    <source>
        <dbReference type="Proteomes" id="UP001634394"/>
    </source>
</evidence>
<dbReference type="Proteomes" id="UP001634394">
    <property type="component" value="Unassembled WGS sequence"/>
</dbReference>
<dbReference type="PANTHER" id="PTHR24365">
    <property type="entry name" value="TOLL-LIKE RECEPTOR"/>
    <property type="match status" value="1"/>
</dbReference>
<evidence type="ECO:0000259" key="12">
    <source>
        <dbReference type="PROSITE" id="PS50104"/>
    </source>
</evidence>
<dbReference type="Gene3D" id="3.40.50.10140">
    <property type="entry name" value="Toll/interleukin-1 receptor homology (TIR) domain"/>
    <property type="match status" value="1"/>
</dbReference>
<dbReference type="SMART" id="SM00369">
    <property type="entry name" value="LRR_TYP"/>
    <property type="match status" value="4"/>
</dbReference>
<proteinExistence type="inferred from homology"/>
<dbReference type="SUPFAM" id="SSF52200">
    <property type="entry name" value="Toll/Interleukin receptor TIR domain"/>
    <property type="match status" value="1"/>
</dbReference>
<sequence length="777" mass="89074">METTGLEPFIQRLIIMMSEAPTIFAQQYEMDSCLKTVLLVVFILGVSFFPHAGTTSEACSLNCRCSSENVNYDVVCPTFIPQILPSNTHLVEVTNIINKYSINRHDFNSASWTSVKVLRLSSNTHIEEVEENAFGNLTGLERLHIHFTYLTILSPFAFSGLQNLSLLNMSENGGIRFTQLSKALSVPNSLQNLQELILVGLNRDNPGESIDYAFFKALADKPLRYLDLTRAFFTVIEVDSFSNALADTIQVINMSHAFSIWSVITPRYENLFPNLEIFDISYASIPWMKTSVGVNLGLSYFDCHFPFVRANQLKLNAILDSIEFEVRLNGETRAAAGCEREIRKRLEFSNNNLVWLNRSFSPNFLTYQEVDISNNGLMYLGLNITGHLSELVWVNLSANRLSYMEQYPEFERLFQINVLLEWLDMSANGLSNIPRNLFQKNTRLKTLILANNKLQGIVFEITHLQHLELLDVSKNTIAFFDNFAQSSFESLSSSNFGGNGTVFSVQFTDNDLLCSCETVSFVRWFVTTDVMIKNRDVYTCSLNKEVVLIDTKALQRTEYQCEQTKIIITAVCTSLVCLGILALTIGFVRHVCRRRRKIERIRRLINKYRIANPPNKYLLFLSFCSKDDDFVSQYVIGELRHRLQERLPNGEHLVCIGDQDFELGRFIIEEIIKCIEASSVMMFIISNAFCESNYCEYETIVAQFDRKPTVLMFREDVEPKKLPKVLHKHFNQFVRARWMHDENVYTLKPDWDKVCDSILELAGKSLKGKSSHEVELK</sequence>
<keyword evidence="3" id="KW-0433">Leucine-rich repeat</keyword>
<keyword evidence="10" id="KW-0325">Glycoprotein</keyword>
<dbReference type="InterPro" id="IPR035897">
    <property type="entry name" value="Toll_tir_struct_dom_sf"/>
</dbReference>
<gene>
    <name evidence="13" type="ORF">ACJMK2_017949</name>
</gene>
<keyword evidence="5" id="KW-0732">Signal</keyword>
<reference evidence="13 14" key="1">
    <citation type="submission" date="2024-11" db="EMBL/GenBank/DDBJ databases">
        <title>Chromosome-level genome assembly of the freshwater bivalve Anodonta woodiana.</title>
        <authorList>
            <person name="Chen X."/>
        </authorList>
    </citation>
    <scope>NUCLEOTIDE SEQUENCE [LARGE SCALE GENOMIC DNA]</scope>
    <source>
        <strain evidence="13">MN2024</strain>
        <tissue evidence="13">Gills</tissue>
    </source>
</reference>
<dbReference type="Gene3D" id="3.80.10.10">
    <property type="entry name" value="Ribonuclease Inhibitor"/>
    <property type="match status" value="2"/>
</dbReference>
<name>A0ABD3UC00_SINWO</name>
<evidence type="ECO:0000256" key="9">
    <source>
        <dbReference type="ARBA" id="ARBA00023170"/>
    </source>
</evidence>
<evidence type="ECO:0000313" key="13">
    <source>
        <dbReference type="EMBL" id="KAL3847011.1"/>
    </source>
</evidence>
<dbReference type="EMBL" id="JBJQND010000016">
    <property type="protein sequence ID" value="KAL3847011.1"/>
    <property type="molecule type" value="Genomic_DNA"/>
</dbReference>
<evidence type="ECO:0000256" key="5">
    <source>
        <dbReference type="ARBA" id="ARBA00022729"/>
    </source>
</evidence>
<evidence type="ECO:0000256" key="2">
    <source>
        <dbReference type="ARBA" id="ARBA00009634"/>
    </source>
</evidence>
<keyword evidence="9" id="KW-0675">Receptor</keyword>
<dbReference type="Pfam" id="PF13855">
    <property type="entry name" value="LRR_8"/>
    <property type="match status" value="2"/>
</dbReference>
<keyword evidence="8 11" id="KW-0472">Membrane</keyword>
<evidence type="ECO:0000256" key="11">
    <source>
        <dbReference type="SAM" id="Phobius"/>
    </source>
</evidence>
<dbReference type="SMART" id="SM00255">
    <property type="entry name" value="TIR"/>
    <property type="match status" value="1"/>
</dbReference>
<dbReference type="InterPro" id="IPR003591">
    <property type="entry name" value="Leu-rich_rpt_typical-subtyp"/>
</dbReference>
<dbReference type="SUPFAM" id="SSF52058">
    <property type="entry name" value="L domain-like"/>
    <property type="match status" value="2"/>
</dbReference>
<keyword evidence="4 11" id="KW-0812">Transmembrane</keyword>
<dbReference type="Pfam" id="PF13676">
    <property type="entry name" value="TIR_2"/>
    <property type="match status" value="1"/>
</dbReference>
<evidence type="ECO:0000256" key="6">
    <source>
        <dbReference type="ARBA" id="ARBA00022737"/>
    </source>
</evidence>
<evidence type="ECO:0000256" key="10">
    <source>
        <dbReference type="ARBA" id="ARBA00023180"/>
    </source>
</evidence>
<evidence type="ECO:0000256" key="3">
    <source>
        <dbReference type="ARBA" id="ARBA00022614"/>
    </source>
</evidence>
<comment type="subcellular location">
    <subcellularLocation>
        <location evidence="1">Membrane</location>
        <topology evidence="1">Single-pass membrane protein</topology>
    </subcellularLocation>
</comment>
<dbReference type="GO" id="GO:0016020">
    <property type="term" value="C:membrane"/>
    <property type="evidence" value="ECO:0007669"/>
    <property type="project" value="UniProtKB-SubCell"/>
</dbReference>
<dbReference type="InterPro" id="IPR000157">
    <property type="entry name" value="TIR_dom"/>
</dbReference>
<dbReference type="PROSITE" id="PS50104">
    <property type="entry name" value="TIR"/>
    <property type="match status" value="1"/>
</dbReference>
<evidence type="ECO:0000256" key="1">
    <source>
        <dbReference type="ARBA" id="ARBA00004167"/>
    </source>
</evidence>
<keyword evidence="6" id="KW-0677">Repeat</keyword>
<comment type="similarity">
    <text evidence="2">Belongs to the Toll-like receptor family.</text>
</comment>
<evidence type="ECO:0000256" key="8">
    <source>
        <dbReference type="ARBA" id="ARBA00023136"/>
    </source>
</evidence>
<keyword evidence="7 11" id="KW-1133">Transmembrane helix</keyword>
<dbReference type="InterPro" id="IPR001611">
    <property type="entry name" value="Leu-rich_rpt"/>
</dbReference>
<keyword evidence="14" id="KW-1185">Reference proteome</keyword>
<accession>A0ABD3UC00</accession>
<comment type="caution">
    <text evidence="13">The sequence shown here is derived from an EMBL/GenBank/DDBJ whole genome shotgun (WGS) entry which is preliminary data.</text>
</comment>